<evidence type="ECO:0000259" key="7">
    <source>
        <dbReference type="PROSITE" id="PS51384"/>
    </source>
</evidence>
<evidence type="ECO:0000313" key="8">
    <source>
        <dbReference type="EMBL" id="CAE0403739.1"/>
    </source>
</evidence>
<feature type="transmembrane region" description="Helical" evidence="6">
    <location>
        <begin position="294"/>
        <end position="316"/>
    </location>
</feature>
<comment type="subcellular location">
    <subcellularLocation>
        <location evidence="1">Membrane</location>
        <topology evidence="1">Multi-pass membrane protein</topology>
    </subcellularLocation>
</comment>
<evidence type="ECO:0000256" key="4">
    <source>
        <dbReference type="ARBA" id="ARBA00023002"/>
    </source>
</evidence>
<dbReference type="CDD" id="cd06186">
    <property type="entry name" value="NOX_Duox_like_FAD_NADP"/>
    <property type="match status" value="1"/>
</dbReference>
<dbReference type="InterPro" id="IPR050369">
    <property type="entry name" value="RBOH/FRE"/>
</dbReference>
<feature type="domain" description="FAD-binding FR-type" evidence="7">
    <location>
        <begin position="367"/>
        <end position="492"/>
    </location>
</feature>
<feature type="transmembrane region" description="Helical" evidence="6">
    <location>
        <begin position="57"/>
        <end position="76"/>
    </location>
</feature>
<dbReference type="SUPFAM" id="SSF52343">
    <property type="entry name" value="Ferredoxin reductase-like, C-terminal NADP-linked domain"/>
    <property type="match status" value="1"/>
</dbReference>
<evidence type="ECO:0000256" key="1">
    <source>
        <dbReference type="ARBA" id="ARBA00004141"/>
    </source>
</evidence>
<dbReference type="Pfam" id="PF08030">
    <property type="entry name" value="NAD_binding_6"/>
    <property type="match status" value="1"/>
</dbReference>
<reference evidence="8" key="1">
    <citation type="submission" date="2021-01" db="EMBL/GenBank/DDBJ databases">
        <authorList>
            <person name="Corre E."/>
            <person name="Pelletier E."/>
            <person name="Niang G."/>
            <person name="Scheremetjew M."/>
            <person name="Finn R."/>
            <person name="Kale V."/>
            <person name="Holt S."/>
            <person name="Cochrane G."/>
            <person name="Meng A."/>
            <person name="Brown T."/>
            <person name="Cohen L."/>
        </authorList>
    </citation>
    <scope>NUCLEOTIDE SEQUENCE</scope>
    <source>
        <strain evidence="8">CCMP127</strain>
    </source>
</reference>
<dbReference type="PANTHER" id="PTHR11972:SF69">
    <property type="entry name" value="FERRIC REDUCTION OXIDASE 6-RELATED"/>
    <property type="match status" value="1"/>
</dbReference>
<feature type="transmembrane region" description="Helical" evidence="6">
    <location>
        <begin position="617"/>
        <end position="638"/>
    </location>
</feature>
<sequence length="772" mass="87761">MTTRPKIMIDDERIEMAPPVAAAGGVGGGVQKGNLKTSQTLLPPRRPRTATMKMASWLWLFLLVACLTWVLGYTVLATHTTVMRQHVYDTLEADRIAPEKAGARLVTYMIIFWVVPAAVTWGVWSLPGGGGGVDLPPPARWLVCSYHWCCGRFFSFRLSWLEGMALTLILTTQVATLLSRIVVRFEVSYWPAERVWYEISKTLGKLVAFNLMLVLLPISKSCFWWNIFHYEFERVLKWHRWMAWWCVALVVVHAVTAMVSLVQAGQLVACWVPNEDCQRPGGFEHYLGMETSRIIFYGWLSFVLGAILVVTSINCVRRHHFEIFYYTHVIVFVPLLVMMHWHYPELIYYMAPGMTAYLMDKVWWFALSRRSTRIVSMTKPAPGFIRLDIALNDDDYRLSSWEPGQWVQINIPALSFWEWHPMSVAAGPTLTERTTLNTSRSSATNSKTIQLDIKVLGNWTGKLDDLAGRFDASLVAHSTIYMDTFYGSSHSRAQGFLTHPVVVILAGGIGATPGMSALRDMIKNCRTKYPHVRKIVFGWCVKKLSVVELYRDELAYYQQRLSKLESGCKLEIIVHATLSEEEDADYDGSHKPRLPFQISFIPENNDQAYLRLRKDRALLGFVSGCGCWTGIVMSNVVIRHQSWNDESAATFQLFMMCGCTIVAAVAGLFLCSWLHKREAPNERDDCGLSSRASKMVVQEEDGPIELDMVLGKRPDTHKLFRRLRKYCLTNGFKSVGVSVCGPSMLVDSTFDASRKYSTNEIEFVIDEETFDW</sequence>
<evidence type="ECO:0000256" key="2">
    <source>
        <dbReference type="ARBA" id="ARBA00022692"/>
    </source>
</evidence>
<dbReference type="Pfam" id="PF08022">
    <property type="entry name" value="FAD_binding_8"/>
    <property type="match status" value="1"/>
</dbReference>
<evidence type="ECO:0000256" key="6">
    <source>
        <dbReference type="SAM" id="Phobius"/>
    </source>
</evidence>
<dbReference type="SFLD" id="SFLDS00052">
    <property type="entry name" value="Ferric_Reductase_Domain"/>
    <property type="match status" value="1"/>
</dbReference>
<keyword evidence="4" id="KW-0560">Oxidoreductase</keyword>
<evidence type="ECO:0000256" key="3">
    <source>
        <dbReference type="ARBA" id="ARBA00022989"/>
    </source>
</evidence>
<feature type="transmembrane region" description="Helical" evidence="6">
    <location>
        <begin position="163"/>
        <end position="183"/>
    </location>
</feature>
<dbReference type="GO" id="GO:0005886">
    <property type="term" value="C:plasma membrane"/>
    <property type="evidence" value="ECO:0007669"/>
    <property type="project" value="TreeGrafter"/>
</dbReference>
<evidence type="ECO:0000256" key="5">
    <source>
        <dbReference type="ARBA" id="ARBA00023136"/>
    </source>
</evidence>
<feature type="transmembrane region" description="Helical" evidence="6">
    <location>
        <begin position="241"/>
        <end position="262"/>
    </location>
</feature>
<name>A0A7S3KXD5_9STRA</name>
<dbReference type="InterPro" id="IPR013130">
    <property type="entry name" value="Fe3_Rdtase_TM_dom"/>
</dbReference>
<dbReference type="SFLD" id="SFLDG01168">
    <property type="entry name" value="Ferric_reductase_subgroup_(FRE"/>
    <property type="match status" value="1"/>
</dbReference>
<dbReference type="InterPro" id="IPR039261">
    <property type="entry name" value="FNR_nucleotide-bd"/>
</dbReference>
<dbReference type="Pfam" id="PF01794">
    <property type="entry name" value="Ferric_reduct"/>
    <property type="match status" value="1"/>
</dbReference>
<feature type="transmembrane region" description="Helical" evidence="6">
    <location>
        <begin position="650"/>
        <end position="674"/>
    </location>
</feature>
<keyword evidence="5 6" id="KW-0472">Membrane</keyword>
<keyword evidence="3 6" id="KW-1133">Transmembrane helix</keyword>
<dbReference type="EMBL" id="HBIM01002205">
    <property type="protein sequence ID" value="CAE0403739.1"/>
    <property type="molecule type" value="Transcribed_RNA"/>
</dbReference>
<dbReference type="PROSITE" id="PS51384">
    <property type="entry name" value="FAD_FR"/>
    <property type="match status" value="1"/>
</dbReference>
<dbReference type="Gene3D" id="3.40.50.80">
    <property type="entry name" value="Nucleotide-binding domain of ferredoxin-NADP reductase (FNR) module"/>
    <property type="match status" value="1"/>
</dbReference>
<feature type="transmembrane region" description="Helical" evidence="6">
    <location>
        <begin position="203"/>
        <end position="229"/>
    </location>
</feature>
<dbReference type="GO" id="GO:0016175">
    <property type="term" value="F:superoxide-generating NAD(P)H oxidase activity"/>
    <property type="evidence" value="ECO:0007669"/>
    <property type="project" value="TreeGrafter"/>
</dbReference>
<gene>
    <name evidence="8" type="ORF">ACOF00016_LOCUS1929</name>
</gene>
<keyword evidence="2 6" id="KW-0812">Transmembrane</keyword>
<feature type="transmembrane region" description="Helical" evidence="6">
    <location>
        <begin position="105"/>
        <end position="126"/>
    </location>
</feature>
<dbReference type="InterPro" id="IPR017927">
    <property type="entry name" value="FAD-bd_FR_type"/>
</dbReference>
<protein>
    <recommendedName>
        <fullName evidence="7">FAD-binding FR-type domain-containing protein</fullName>
    </recommendedName>
</protein>
<accession>A0A7S3KXD5</accession>
<organism evidence="8">
    <name type="scientific">Amphora coffeiformis</name>
    <dbReference type="NCBI Taxonomy" id="265554"/>
    <lineage>
        <taxon>Eukaryota</taxon>
        <taxon>Sar</taxon>
        <taxon>Stramenopiles</taxon>
        <taxon>Ochrophyta</taxon>
        <taxon>Bacillariophyta</taxon>
        <taxon>Bacillariophyceae</taxon>
        <taxon>Bacillariophycidae</taxon>
        <taxon>Thalassiophysales</taxon>
        <taxon>Catenulaceae</taxon>
        <taxon>Amphora</taxon>
    </lineage>
</organism>
<dbReference type="InterPro" id="IPR013121">
    <property type="entry name" value="Fe_red_NAD-bd_6"/>
</dbReference>
<dbReference type="InterPro" id="IPR013112">
    <property type="entry name" value="FAD-bd_8"/>
</dbReference>
<dbReference type="PANTHER" id="PTHR11972">
    <property type="entry name" value="NADPH OXIDASE"/>
    <property type="match status" value="1"/>
</dbReference>
<proteinExistence type="predicted"/>
<feature type="transmembrane region" description="Helical" evidence="6">
    <location>
        <begin position="323"/>
        <end position="341"/>
    </location>
</feature>
<dbReference type="AlphaFoldDB" id="A0A7S3KXD5"/>